<dbReference type="Proteomes" id="UP001568894">
    <property type="component" value="Unassembled WGS sequence"/>
</dbReference>
<keyword evidence="2" id="KW-1185">Reference proteome</keyword>
<evidence type="ECO:0008006" key="3">
    <source>
        <dbReference type="Google" id="ProtNLM"/>
    </source>
</evidence>
<accession>A0ABV4KGX5</accession>
<dbReference type="EMBL" id="JASMRN010000015">
    <property type="protein sequence ID" value="MEZ7516561.1"/>
    <property type="molecule type" value="Genomic_DNA"/>
</dbReference>
<gene>
    <name evidence="1" type="ORF">QO192_14860</name>
</gene>
<reference evidence="1 2" key="1">
    <citation type="submission" date="2023-05" db="EMBL/GenBank/DDBJ databases">
        <title>Adaptations of aquatic viruses from atmosphere-close ecosystems of the Central Arctic Ocean.</title>
        <authorList>
            <person name="Rahlff J."/>
            <person name="Holmfeldt K."/>
        </authorList>
    </citation>
    <scope>NUCLEOTIDE SEQUENCE [LARGE SCALE GENOMIC DNA]</scope>
    <source>
        <strain evidence="1 2">Arc14</strain>
    </source>
</reference>
<dbReference type="RefSeq" id="WP_371571849.1">
    <property type="nucleotide sequence ID" value="NZ_JASMRN010000015.1"/>
</dbReference>
<proteinExistence type="predicted"/>
<protein>
    <recommendedName>
        <fullName evidence="3">Lipoprotein</fullName>
    </recommendedName>
</protein>
<name>A0ABV4KGX5_9FLAO</name>
<evidence type="ECO:0000313" key="2">
    <source>
        <dbReference type="Proteomes" id="UP001568894"/>
    </source>
</evidence>
<comment type="caution">
    <text evidence="1">The sequence shown here is derived from an EMBL/GenBank/DDBJ whole genome shotgun (WGS) entry which is preliminary data.</text>
</comment>
<organism evidence="1 2">
    <name type="scientific">Flavobacterium frigidarium</name>
    <dbReference type="NCBI Taxonomy" id="99286"/>
    <lineage>
        <taxon>Bacteria</taxon>
        <taxon>Pseudomonadati</taxon>
        <taxon>Bacteroidota</taxon>
        <taxon>Flavobacteriia</taxon>
        <taxon>Flavobacteriales</taxon>
        <taxon>Flavobacteriaceae</taxon>
        <taxon>Flavobacterium</taxon>
    </lineage>
</organism>
<evidence type="ECO:0000313" key="1">
    <source>
        <dbReference type="EMBL" id="MEZ7516561.1"/>
    </source>
</evidence>
<sequence>MTLRLKSSIVIIVLITAISSCSVVDKLLTFTISNTATIKIESGLPVGGVFEIVTPDITTNSSKEFENNNTKANLVKDVKLNSLNLTITEPSGKSFSFLKSVRLYISTDSNDEIELAYLENINTTVNTISLIPNTAKLDKYVKASSYKIRTKAVLKETVTKDITIDANMKFKVTADPF</sequence>
<dbReference type="PROSITE" id="PS51257">
    <property type="entry name" value="PROKAR_LIPOPROTEIN"/>
    <property type="match status" value="1"/>
</dbReference>